<proteinExistence type="predicted"/>
<dbReference type="Proteomes" id="UP000253779">
    <property type="component" value="Chromosome"/>
</dbReference>
<name>A0AAD0Q3L2_9ACTN</name>
<accession>A0AAD0Q3L2</accession>
<evidence type="ECO:0000313" key="2">
    <source>
        <dbReference type="Proteomes" id="UP000253779"/>
    </source>
</evidence>
<evidence type="ECO:0000313" key="1">
    <source>
        <dbReference type="EMBL" id="AXI71773.1"/>
    </source>
</evidence>
<dbReference type="EMBL" id="CP030930">
    <property type="protein sequence ID" value="AXI71773.1"/>
    <property type="molecule type" value="Genomic_DNA"/>
</dbReference>
<organism evidence="1 2">
    <name type="scientific">Streptomyces cavourensis</name>
    <dbReference type="NCBI Taxonomy" id="67258"/>
    <lineage>
        <taxon>Bacteria</taxon>
        <taxon>Bacillati</taxon>
        <taxon>Actinomycetota</taxon>
        <taxon>Actinomycetes</taxon>
        <taxon>Kitasatosporales</taxon>
        <taxon>Streptomycetaceae</taxon>
        <taxon>Streptomyces</taxon>
    </lineage>
</organism>
<reference evidence="1 2" key="1">
    <citation type="submission" date="2018-07" db="EMBL/GenBank/DDBJ databases">
        <title>Complete genome sequence of soil actinomycete Streptomyces cavourensis tj430.</title>
        <authorList>
            <person name="Wang P."/>
            <person name="Huang Y."/>
        </authorList>
    </citation>
    <scope>NUCLEOTIDE SEQUENCE [LARGE SCALE GENOMIC DNA]</scope>
    <source>
        <strain evidence="1 2">TJ430</strain>
    </source>
</reference>
<protein>
    <submittedName>
        <fullName evidence="1">Uncharacterized protein</fullName>
    </submittedName>
</protein>
<dbReference type="AlphaFoldDB" id="A0AAD0Q3L2"/>
<sequence>MKDRIVRVLGALLALAPPSKSGHHAVYRPTVSPSRARGLQQSLRSPWLAPWPGPSRETVSQRWADDERSMTIPLRTVPGNLRQVHAPDPLRARFEWRRYFDRTAYGDELDPRQERQKALSAGASGYDYPYEYPGAPFPASAIGGL</sequence>
<gene>
    <name evidence="1" type="ORF">DTW94_11135</name>
</gene>